<reference evidence="8 9" key="1">
    <citation type="submission" date="2018-03" db="EMBL/GenBank/DDBJ databases">
        <title>Bacteriophage NCPPB3778 and a type I-E CRISPR drive the evolution of the US Biological Select Agent, Rathayibacter toxicus.</title>
        <authorList>
            <person name="Davis E.W.II."/>
            <person name="Tabima J.F."/>
            <person name="Weisberg A.J."/>
            <person name="Dantas Lopes L."/>
            <person name="Wiseman M.S."/>
            <person name="Wiseman M.S."/>
            <person name="Pupko T."/>
            <person name="Belcher M.S."/>
            <person name="Sechler A.J."/>
            <person name="Tancos M.A."/>
            <person name="Schroeder B.K."/>
            <person name="Murray T.D."/>
            <person name="Luster D.G."/>
            <person name="Schneider W.L."/>
            <person name="Rogers E."/>
            <person name="Andreote F.D."/>
            <person name="Grunwald N.J."/>
            <person name="Putnam M.L."/>
            <person name="Chang J.H."/>
        </authorList>
    </citation>
    <scope>NUCLEOTIDE SEQUENCE [LARGE SCALE GENOMIC DNA]</scope>
    <source>
        <strain evidence="8 9">NCCPB 2253</strain>
    </source>
</reference>
<organism evidence="8 9">
    <name type="scientific">Rathayibacter iranicus</name>
    <dbReference type="NCBI Taxonomy" id="59737"/>
    <lineage>
        <taxon>Bacteria</taxon>
        <taxon>Bacillati</taxon>
        <taxon>Actinomycetota</taxon>
        <taxon>Actinomycetes</taxon>
        <taxon>Micrococcales</taxon>
        <taxon>Microbacteriaceae</taxon>
        <taxon>Rathayibacter</taxon>
    </lineage>
</organism>
<dbReference type="RefSeq" id="WP_104354126.1">
    <property type="nucleotide sequence ID" value="NZ_CP028130.1"/>
</dbReference>
<dbReference type="GO" id="GO:0043565">
    <property type="term" value="F:sequence-specific DNA binding"/>
    <property type="evidence" value="ECO:0007669"/>
    <property type="project" value="TreeGrafter"/>
</dbReference>
<sequence>MSSARYVSPLRYTGGKAPMASWLGEMFDRQHSGLPIELWIEPFAGGAGAALTLLNRGAVDEVHLIDANAGIAAFWQAVLADGEDLARRVRLTVPTLDLRHECRALLTAPDDHDLFELGYAAFLINRCSRSGILSPAVGPMGGHAQIGEWTIGARFNSAALAERIRRVHALRNRVTVFVGDGISHVEDLNGSGIEDEVVLFVDPPYLREGNRLYVRGMNGSAHQRFADALHATAARWMLTYGRYRRRQDRIPLRRHRRQRNQAALAAIQEPRSGDPDPDG</sequence>
<dbReference type="Pfam" id="PF02086">
    <property type="entry name" value="MethyltransfD12"/>
    <property type="match status" value="1"/>
</dbReference>
<gene>
    <name evidence="8" type="ORF">C7V51_02860</name>
</gene>
<dbReference type="REBASE" id="296422">
    <property type="entry name" value="M.Rir2253ORF2860P"/>
</dbReference>
<dbReference type="GO" id="GO:0009307">
    <property type="term" value="P:DNA restriction-modification system"/>
    <property type="evidence" value="ECO:0007669"/>
    <property type="project" value="InterPro"/>
</dbReference>
<dbReference type="SUPFAM" id="SSF53335">
    <property type="entry name" value="S-adenosyl-L-methionine-dependent methyltransferases"/>
    <property type="match status" value="1"/>
</dbReference>
<protein>
    <recommendedName>
        <fullName evidence="2">site-specific DNA-methyltransferase (adenine-specific)</fullName>
        <ecNumber evidence="2">2.1.1.72</ecNumber>
    </recommendedName>
</protein>
<dbReference type="EC" id="2.1.1.72" evidence="2"/>
<evidence type="ECO:0000313" key="9">
    <source>
        <dbReference type="Proteomes" id="UP000283946"/>
    </source>
</evidence>
<dbReference type="GO" id="GO:0006298">
    <property type="term" value="P:mismatch repair"/>
    <property type="evidence" value="ECO:0007669"/>
    <property type="project" value="TreeGrafter"/>
</dbReference>
<dbReference type="PANTHER" id="PTHR30481">
    <property type="entry name" value="DNA ADENINE METHYLASE"/>
    <property type="match status" value="1"/>
</dbReference>
<dbReference type="GO" id="GO:0009007">
    <property type="term" value="F:site-specific DNA-methyltransferase (adenine-specific) activity"/>
    <property type="evidence" value="ECO:0007669"/>
    <property type="project" value="UniProtKB-EC"/>
</dbReference>
<accession>A0AAD1ELB9</accession>
<comment type="catalytic activity">
    <reaction evidence="6">
        <text>a 2'-deoxyadenosine in DNA + S-adenosyl-L-methionine = an N(6)-methyl-2'-deoxyadenosine in DNA + S-adenosyl-L-homocysteine + H(+)</text>
        <dbReference type="Rhea" id="RHEA:15197"/>
        <dbReference type="Rhea" id="RHEA-COMP:12418"/>
        <dbReference type="Rhea" id="RHEA-COMP:12419"/>
        <dbReference type="ChEBI" id="CHEBI:15378"/>
        <dbReference type="ChEBI" id="CHEBI:57856"/>
        <dbReference type="ChEBI" id="CHEBI:59789"/>
        <dbReference type="ChEBI" id="CHEBI:90615"/>
        <dbReference type="ChEBI" id="CHEBI:90616"/>
        <dbReference type="EC" id="2.1.1.72"/>
    </reaction>
</comment>
<dbReference type="EMBL" id="CP028130">
    <property type="protein sequence ID" value="AZZ54942.1"/>
    <property type="molecule type" value="Genomic_DNA"/>
</dbReference>
<dbReference type="InterPro" id="IPR023095">
    <property type="entry name" value="Ade_MeTrfase_dom_2"/>
</dbReference>
<dbReference type="Proteomes" id="UP000283946">
    <property type="component" value="Chromosome"/>
</dbReference>
<evidence type="ECO:0000256" key="4">
    <source>
        <dbReference type="ARBA" id="ARBA00022679"/>
    </source>
</evidence>
<evidence type="ECO:0000256" key="5">
    <source>
        <dbReference type="ARBA" id="ARBA00022691"/>
    </source>
</evidence>
<proteinExistence type="inferred from homology"/>
<evidence type="ECO:0000256" key="1">
    <source>
        <dbReference type="ARBA" id="ARBA00006594"/>
    </source>
</evidence>
<dbReference type="InterPro" id="IPR012327">
    <property type="entry name" value="MeTrfase_D12"/>
</dbReference>
<evidence type="ECO:0000313" key="8">
    <source>
        <dbReference type="EMBL" id="AZZ54942.1"/>
    </source>
</evidence>
<evidence type="ECO:0000256" key="7">
    <source>
        <dbReference type="SAM" id="MobiDB-lite"/>
    </source>
</evidence>
<dbReference type="Gene3D" id="3.40.50.150">
    <property type="entry name" value="Vaccinia Virus protein VP39"/>
    <property type="match status" value="1"/>
</dbReference>
<dbReference type="GO" id="GO:1904047">
    <property type="term" value="F:S-adenosyl-L-methionine binding"/>
    <property type="evidence" value="ECO:0007669"/>
    <property type="project" value="TreeGrafter"/>
</dbReference>
<evidence type="ECO:0000256" key="6">
    <source>
        <dbReference type="ARBA" id="ARBA00047942"/>
    </source>
</evidence>
<dbReference type="KEGG" id="ria:C7V51_02860"/>
<dbReference type="GO" id="GO:0032259">
    <property type="term" value="P:methylation"/>
    <property type="evidence" value="ECO:0007669"/>
    <property type="project" value="UniProtKB-KW"/>
</dbReference>
<dbReference type="PANTHER" id="PTHR30481:SF2">
    <property type="entry name" value="SITE-SPECIFIC DNA-METHYLTRANSFERASE (ADENINE-SPECIFIC)"/>
    <property type="match status" value="1"/>
</dbReference>
<keyword evidence="3 8" id="KW-0489">Methyltransferase</keyword>
<evidence type="ECO:0000256" key="2">
    <source>
        <dbReference type="ARBA" id="ARBA00011900"/>
    </source>
</evidence>
<dbReference type="AlphaFoldDB" id="A0AAD1ELB9"/>
<name>A0AAD1ELB9_9MICO</name>
<keyword evidence="5" id="KW-0949">S-adenosyl-L-methionine</keyword>
<comment type="similarity">
    <text evidence="1">Belongs to the N(4)/N(6)-methyltransferase family.</text>
</comment>
<feature type="region of interest" description="Disordered" evidence="7">
    <location>
        <begin position="254"/>
        <end position="279"/>
    </location>
</feature>
<dbReference type="Gene3D" id="1.10.1020.10">
    <property type="entry name" value="Adenine-specific Methyltransferase, Domain 2"/>
    <property type="match status" value="1"/>
</dbReference>
<keyword evidence="4" id="KW-0808">Transferase</keyword>
<dbReference type="InterPro" id="IPR029063">
    <property type="entry name" value="SAM-dependent_MTases_sf"/>
</dbReference>
<evidence type="ECO:0000256" key="3">
    <source>
        <dbReference type="ARBA" id="ARBA00022603"/>
    </source>
</evidence>
<dbReference type="PRINTS" id="PR00505">
    <property type="entry name" value="D12N6MTFRASE"/>
</dbReference>